<protein>
    <submittedName>
        <fullName evidence="2">Uncharacterized protein</fullName>
    </submittedName>
</protein>
<dbReference type="Proteomes" id="UP001259832">
    <property type="component" value="Unassembled WGS sequence"/>
</dbReference>
<feature type="transmembrane region" description="Helical" evidence="1">
    <location>
        <begin position="174"/>
        <end position="192"/>
    </location>
</feature>
<evidence type="ECO:0000313" key="3">
    <source>
        <dbReference type="Proteomes" id="UP001259832"/>
    </source>
</evidence>
<feature type="transmembrane region" description="Helical" evidence="1">
    <location>
        <begin position="108"/>
        <end position="125"/>
    </location>
</feature>
<evidence type="ECO:0000256" key="1">
    <source>
        <dbReference type="SAM" id="Phobius"/>
    </source>
</evidence>
<feature type="transmembrane region" description="Helical" evidence="1">
    <location>
        <begin position="146"/>
        <end position="168"/>
    </location>
</feature>
<organism evidence="2 3">
    <name type="scientific">Phytophthora citrophthora</name>
    <dbReference type="NCBI Taxonomy" id="4793"/>
    <lineage>
        <taxon>Eukaryota</taxon>
        <taxon>Sar</taxon>
        <taxon>Stramenopiles</taxon>
        <taxon>Oomycota</taxon>
        <taxon>Peronosporomycetes</taxon>
        <taxon>Peronosporales</taxon>
        <taxon>Peronosporaceae</taxon>
        <taxon>Phytophthora</taxon>
    </lineage>
</organism>
<keyword evidence="1" id="KW-0472">Membrane</keyword>
<sequence length="281" mass="31100">MHVFRGVAVAPHALDASKMPTERPPRAFLVEVGTYLSPLCRLWEWLQTSHCGQYSVERLLAFGEYCQRVSRLRAVLVCLFTPLSAIITVVLTECVPLRPASDGTLKNYLFWIRHAAMVTLILLGAMKQAQTWVPGVPLTQRRIFSLSVGCAVAATLLVIVVAGCWVFPIPFLVVLGAPVLELIVALAVMLVIGRNELSAVRDGAFHLERYVNLFSAQTSLMLIYPAYRALFLVSPDAIQRFLLLLLPGVSLALKNMLVCFGSHLEDQLPEQVVFVVDVFDP</sequence>
<gene>
    <name evidence="2" type="ORF">P3T76_014242</name>
</gene>
<keyword evidence="3" id="KW-1185">Reference proteome</keyword>
<feature type="transmembrane region" description="Helical" evidence="1">
    <location>
        <begin position="74"/>
        <end position="92"/>
    </location>
</feature>
<proteinExistence type="predicted"/>
<keyword evidence="1" id="KW-0812">Transmembrane</keyword>
<keyword evidence="1" id="KW-1133">Transmembrane helix</keyword>
<comment type="caution">
    <text evidence="2">The sequence shown here is derived from an EMBL/GenBank/DDBJ whole genome shotgun (WGS) entry which is preliminary data.</text>
</comment>
<name>A0AAD9G2K3_9STRA</name>
<dbReference type="EMBL" id="JASMQC010000040">
    <property type="protein sequence ID" value="KAK1930282.1"/>
    <property type="molecule type" value="Genomic_DNA"/>
</dbReference>
<evidence type="ECO:0000313" key="2">
    <source>
        <dbReference type="EMBL" id="KAK1930282.1"/>
    </source>
</evidence>
<reference evidence="2" key="1">
    <citation type="submission" date="2023-08" db="EMBL/GenBank/DDBJ databases">
        <title>Reference Genome Resource for the Citrus Pathogen Phytophthora citrophthora.</title>
        <authorList>
            <person name="Moller H."/>
            <person name="Coetzee B."/>
            <person name="Rose L.J."/>
            <person name="Van Niekerk J.M."/>
        </authorList>
    </citation>
    <scope>NUCLEOTIDE SEQUENCE</scope>
    <source>
        <strain evidence="2">STE-U-9442</strain>
    </source>
</reference>
<accession>A0AAD9G2K3</accession>
<dbReference type="AlphaFoldDB" id="A0AAD9G2K3"/>